<reference evidence="1 2" key="1">
    <citation type="submission" date="2015-12" db="EMBL/GenBank/DDBJ databases">
        <authorList>
            <person name="Shamseldin A."/>
            <person name="Moawad H."/>
            <person name="Abd El-Rahim W.M."/>
            <person name="Sadowsky M.J."/>
        </authorList>
    </citation>
    <scope>NUCLEOTIDE SEQUENCE [LARGE SCALE GENOMIC DNA]</scope>
    <source>
        <strain evidence="1 2">WF1</strain>
    </source>
</reference>
<dbReference type="STRING" id="1420851.AU255_03635"/>
<evidence type="ECO:0000313" key="1">
    <source>
        <dbReference type="EMBL" id="OQK17003.1"/>
    </source>
</evidence>
<dbReference type="GO" id="GO:0004803">
    <property type="term" value="F:transposase activity"/>
    <property type="evidence" value="ECO:0007669"/>
    <property type="project" value="TreeGrafter"/>
</dbReference>
<comment type="caution">
    <text evidence="1">The sequence shown here is derived from an EMBL/GenBank/DDBJ whole genome shotgun (WGS) entry which is preliminary data.</text>
</comment>
<gene>
    <name evidence="1" type="ORF">AU255_03635</name>
</gene>
<dbReference type="PANTHER" id="PTHR10948:SF23">
    <property type="entry name" value="TRANSPOSASE INSI FOR INSERTION SEQUENCE ELEMENT IS30A-RELATED"/>
    <property type="match status" value="1"/>
</dbReference>
<sequence>MVITADNGKEFVGQGMLSEKLETNFFFAHPYASWERGLNVDTYELIRQYIAKGCSFVNISN</sequence>
<name>A0A1V8M6I6_9GAMM</name>
<protein>
    <recommendedName>
        <fullName evidence="3">Integrase catalytic domain-containing protein</fullName>
    </recommendedName>
</protein>
<proteinExistence type="predicted"/>
<dbReference type="EMBL" id="LPUF01000001">
    <property type="protein sequence ID" value="OQK17003.1"/>
    <property type="molecule type" value="Genomic_DNA"/>
</dbReference>
<evidence type="ECO:0000313" key="2">
    <source>
        <dbReference type="Proteomes" id="UP000191980"/>
    </source>
</evidence>
<evidence type="ECO:0008006" key="3">
    <source>
        <dbReference type="Google" id="ProtNLM"/>
    </source>
</evidence>
<dbReference type="PANTHER" id="PTHR10948">
    <property type="entry name" value="TRANSPOSASE"/>
    <property type="match status" value="1"/>
</dbReference>
<dbReference type="Proteomes" id="UP000191980">
    <property type="component" value="Unassembled WGS sequence"/>
</dbReference>
<organism evidence="1 2">
    <name type="scientific">Methyloprofundus sedimenti</name>
    <dbReference type="NCBI Taxonomy" id="1420851"/>
    <lineage>
        <taxon>Bacteria</taxon>
        <taxon>Pseudomonadati</taxon>
        <taxon>Pseudomonadota</taxon>
        <taxon>Gammaproteobacteria</taxon>
        <taxon>Methylococcales</taxon>
        <taxon>Methylococcaceae</taxon>
        <taxon>Methyloprofundus</taxon>
    </lineage>
</organism>
<dbReference type="GO" id="GO:0032196">
    <property type="term" value="P:transposition"/>
    <property type="evidence" value="ECO:0007669"/>
    <property type="project" value="TreeGrafter"/>
</dbReference>
<dbReference type="GO" id="GO:0005829">
    <property type="term" value="C:cytosol"/>
    <property type="evidence" value="ECO:0007669"/>
    <property type="project" value="TreeGrafter"/>
</dbReference>
<accession>A0A1V8M6I6</accession>
<dbReference type="AlphaFoldDB" id="A0A1V8M6I6"/>
<keyword evidence="2" id="KW-1185">Reference proteome</keyword>
<dbReference type="InterPro" id="IPR051917">
    <property type="entry name" value="Transposase-Integrase"/>
</dbReference>